<dbReference type="InterPro" id="IPR000383">
    <property type="entry name" value="Xaa-Pro-like_dom"/>
</dbReference>
<evidence type="ECO:0000259" key="3">
    <source>
        <dbReference type="Pfam" id="PF02129"/>
    </source>
</evidence>
<dbReference type="SUPFAM" id="SSF53474">
    <property type="entry name" value="alpha/beta-Hydrolases"/>
    <property type="match status" value="1"/>
</dbReference>
<feature type="chain" id="PRO_5026926821" description="Xaa-Pro dipeptidyl-peptidase-like domain-containing protein" evidence="2">
    <location>
        <begin position="20"/>
        <end position="283"/>
    </location>
</feature>
<dbReference type="InParanoid" id="A0A6M4HAL4"/>
<evidence type="ECO:0000313" key="4">
    <source>
        <dbReference type="EMBL" id="QJR16272.1"/>
    </source>
</evidence>
<gene>
    <name evidence="4" type="ORF">DSM104440_03101</name>
</gene>
<organism evidence="4 5">
    <name type="scientific">Usitatibacter palustris</name>
    <dbReference type="NCBI Taxonomy" id="2732487"/>
    <lineage>
        <taxon>Bacteria</taxon>
        <taxon>Pseudomonadati</taxon>
        <taxon>Pseudomonadota</taxon>
        <taxon>Betaproteobacteria</taxon>
        <taxon>Nitrosomonadales</taxon>
        <taxon>Usitatibacteraceae</taxon>
        <taxon>Usitatibacter</taxon>
    </lineage>
</organism>
<reference evidence="4 5" key="1">
    <citation type="submission" date="2020-04" db="EMBL/GenBank/DDBJ databases">
        <title>Usitatibacter rugosus gen. nov., sp. nov. and Usitatibacter palustris sp. nov., novel members of Usitatibacteraceae fam. nov. within the order Nitrosomonadales isolated from soil.</title>
        <authorList>
            <person name="Huber K.J."/>
            <person name="Neumann-Schaal M."/>
            <person name="Geppert A."/>
            <person name="Luckner M."/>
            <person name="Wanner G."/>
            <person name="Overmann J."/>
        </authorList>
    </citation>
    <scope>NUCLEOTIDE SEQUENCE [LARGE SCALE GENOMIC DNA]</scope>
    <source>
        <strain evidence="4 5">Swamp67</strain>
    </source>
</reference>
<dbReference type="Proteomes" id="UP000503096">
    <property type="component" value="Chromosome"/>
</dbReference>
<evidence type="ECO:0000256" key="1">
    <source>
        <dbReference type="ARBA" id="ARBA00022801"/>
    </source>
</evidence>
<dbReference type="Gene3D" id="3.40.50.1820">
    <property type="entry name" value="alpha/beta hydrolase"/>
    <property type="match status" value="1"/>
</dbReference>
<dbReference type="PANTHER" id="PTHR22946">
    <property type="entry name" value="DIENELACTONE HYDROLASE DOMAIN-CONTAINING PROTEIN-RELATED"/>
    <property type="match status" value="1"/>
</dbReference>
<dbReference type="PANTHER" id="PTHR22946:SF9">
    <property type="entry name" value="POLYKETIDE TRANSFERASE AF380"/>
    <property type="match status" value="1"/>
</dbReference>
<proteinExistence type="predicted"/>
<keyword evidence="2" id="KW-0732">Signal</keyword>
<feature type="signal peptide" evidence="2">
    <location>
        <begin position="1"/>
        <end position="19"/>
    </location>
</feature>
<keyword evidence="5" id="KW-1185">Reference proteome</keyword>
<accession>A0A6M4HAL4</accession>
<dbReference type="KEGG" id="upl:DSM104440_03101"/>
<feature type="domain" description="Xaa-Pro dipeptidyl-peptidase-like" evidence="3">
    <location>
        <begin position="45"/>
        <end position="186"/>
    </location>
</feature>
<dbReference type="InterPro" id="IPR029058">
    <property type="entry name" value="AB_hydrolase_fold"/>
</dbReference>
<sequence length="283" mass="29937">MLRGLVAIASAAAVLSAAAALPDAREPPIEKVLRASVPATWGRPDEIEVTLYQPPGPGPFPVAVLSHGSPRNPDDRRRGGRVRLQAQSRAFVAMGFAVLVPTRRGYGDSGGDWAEGYGSCRGPDYYNAGLETVRDITASLAAVRGNPALDAKRVVLVGQSAGGWGSIAASSQPIEGLVAVVNFAGGRGSQAPGSVCVEENLVDAVARYGKTSRVPQLWIYSENDLYFGPALVRRMHGAFTAAGGRAQLMQMPPFGRDGHLYFGNVANWAEPVEKFLRTTTHGQ</sequence>
<evidence type="ECO:0000313" key="5">
    <source>
        <dbReference type="Proteomes" id="UP000503096"/>
    </source>
</evidence>
<dbReference type="GO" id="GO:0052689">
    <property type="term" value="F:carboxylic ester hydrolase activity"/>
    <property type="evidence" value="ECO:0007669"/>
    <property type="project" value="UniProtKB-ARBA"/>
</dbReference>
<dbReference type="AlphaFoldDB" id="A0A6M4HAL4"/>
<dbReference type="Pfam" id="PF02129">
    <property type="entry name" value="Peptidase_S15"/>
    <property type="match status" value="1"/>
</dbReference>
<name>A0A6M4HAL4_9PROT</name>
<protein>
    <recommendedName>
        <fullName evidence="3">Xaa-Pro dipeptidyl-peptidase-like domain-containing protein</fullName>
    </recommendedName>
</protein>
<dbReference type="EMBL" id="CP053073">
    <property type="protein sequence ID" value="QJR16272.1"/>
    <property type="molecule type" value="Genomic_DNA"/>
</dbReference>
<dbReference type="RefSeq" id="WP_171164246.1">
    <property type="nucleotide sequence ID" value="NZ_CP053073.1"/>
</dbReference>
<dbReference type="InterPro" id="IPR050261">
    <property type="entry name" value="FrsA_esterase"/>
</dbReference>
<keyword evidence="1" id="KW-0378">Hydrolase</keyword>
<evidence type="ECO:0000256" key="2">
    <source>
        <dbReference type="SAM" id="SignalP"/>
    </source>
</evidence>